<gene>
    <name evidence="6" type="ORF">IAC77_03125</name>
</gene>
<feature type="transmembrane region" description="Helical" evidence="4">
    <location>
        <begin position="348"/>
        <end position="367"/>
    </location>
</feature>
<evidence type="ECO:0000256" key="1">
    <source>
        <dbReference type="ARBA" id="ARBA00022692"/>
    </source>
</evidence>
<evidence type="ECO:0000259" key="5">
    <source>
        <dbReference type="PROSITE" id="PS50850"/>
    </source>
</evidence>
<feature type="domain" description="Major facilitator superfamily (MFS) profile" evidence="5">
    <location>
        <begin position="1"/>
        <end position="403"/>
    </location>
</feature>
<dbReference type="PANTHER" id="PTHR23530:SF1">
    <property type="entry name" value="PERMEASE, MAJOR FACILITATOR SUPERFAMILY-RELATED"/>
    <property type="match status" value="1"/>
</dbReference>
<dbReference type="InterPro" id="IPR020846">
    <property type="entry name" value="MFS_dom"/>
</dbReference>
<dbReference type="InterPro" id="IPR036259">
    <property type="entry name" value="MFS_trans_sf"/>
</dbReference>
<feature type="transmembrane region" description="Helical" evidence="4">
    <location>
        <begin position="47"/>
        <end position="68"/>
    </location>
</feature>
<comment type="caution">
    <text evidence="6">The sequence shown here is derived from an EMBL/GenBank/DDBJ whole genome shotgun (WGS) entry which is preliminary data.</text>
</comment>
<dbReference type="GO" id="GO:0022857">
    <property type="term" value="F:transmembrane transporter activity"/>
    <property type="evidence" value="ECO:0007669"/>
    <property type="project" value="InterPro"/>
</dbReference>
<feature type="transmembrane region" description="Helical" evidence="4">
    <location>
        <begin position="221"/>
        <end position="238"/>
    </location>
</feature>
<dbReference type="PANTHER" id="PTHR23530">
    <property type="entry name" value="TRANSPORT PROTEIN-RELATED"/>
    <property type="match status" value="1"/>
</dbReference>
<feature type="transmembrane region" description="Helical" evidence="4">
    <location>
        <begin position="12"/>
        <end position="35"/>
    </location>
</feature>
<feature type="transmembrane region" description="Helical" evidence="4">
    <location>
        <begin position="168"/>
        <end position="185"/>
    </location>
</feature>
<organism evidence="6 7">
    <name type="scientific">Candidatus Enterousia excrementavium</name>
    <dbReference type="NCBI Taxonomy" id="2840789"/>
    <lineage>
        <taxon>Bacteria</taxon>
        <taxon>Pseudomonadati</taxon>
        <taxon>Pseudomonadota</taxon>
        <taxon>Alphaproteobacteria</taxon>
        <taxon>Candidatus Enterousia</taxon>
    </lineage>
</organism>
<dbReference type="PROSITE" id="PS50850">
    <property type="entry name" value="MFS"/>
    <property type="match status" value="1"/>
</dbReference>
<accession>A0A940DFJ2</accession>
<dbReference type="InterPro" id="IPR011701">
    <property type="entry name" value="MFS"/>
</dbReference>
<reference evidence="6" key="2">
    <citation type="journal article" date="2021" name="PeerJ">
        <title>Extensive microbial diversity within the chicken gut microbiome revealed by metagenomics and culture.</title>
        <authorList>
            <person name="Gilroy R."/>
            <person name="Ravi A."/>
            <person name="Getino M."/>
            <person name="Pursley I."/>
            <person name="Horton D.L."/>
            <person name="Alikhan N.F."/>
            <person name="Baker D."/>
            <person name="Gharbi K."/>
            <person name="Hall N."/>
            <person name="Watson M."/>
            <person name="Adriaenssens E.M."/>
            <person name="Foster-Nyarko E."/>
            <person name="Jarju S."/>
            <person name="Secka A."/>
            <person name="Antonio M."/>
            <person name="Oren A."/>
            <person name="Chaudhuri R.R."/>
            <person name="La Ragione R."/>
            <person name="Hildebrand F."/>
            <person name="Pallen M.J."/>
        </authorList>
    </citation>
    <scope>NUCLEOTIDE SEQUENCE</scope>
    <source>
        <strain evidence="6">B1-16210</strain>
    </source>
</reference>
<keyword evidence="1 4" id="KW-0812">Transmembrane</keyword>
<reference evidence="6" key="1">
    <citation type="submission" date="2020-10" db="EMBL/GenBank/DDBJ databases">
        <authorList>
            <person name="Gilroy R."/>
        </authorList>
    </citation>
    <scope>NUCLEOTIDE SEQUENCE</scope>
    <source>
        <strain evidence="6">B1-16210</strain>
    </source>
</reference>
<evidence type="ECO:0000256" key="2">
    <source>
        <dbReference type="ARBA" id="ARBA00022989"/>
    </source>
</evidence>
<dbReference type="SUPFAM" id="SSF103473">
    <property type="entry name" value="MFS general substrate transporter"/>
    <property type="match status" value="1"/>
</dbReference>
<protein>
    <submittedName>
        <fullName evidence="6">MFS transporter</fullName>
    </submittedName>
</protein>
<dbReference type="EMBL" id="JADINE010000039">
    <property type="protein sequence ID" value="MBO8407428.1"/>
    <property type="molecule type" value="Genomic_DNA"/>
</dbReference>
<feature type="transmembrane region" description="Helical" evidence="4">
    <location>
        <begin position="373"/>
        <end position="398"/>
    </location>
</feature>
<evidence type="ECO:0000313" key="7">
    <source>
        <dbReference type="Proteomes" id="UP000721442"/>
    </source>
</evidence>
<dbReference type="Gene3D" id="1.20.1250.20">
    <property type="entry name" value="MFS general substrate transporter like domains"/>
    <property type="match status" value="1"/>
</dbReference>
<keyword evidence="3 4" id="KW-0472">Membrane</keyword>
<dbReference type="Proteomes" id="UP000721442">
    <property type="component" value="Unassembled WGS sequence"/>
</dbReference>
<name>A0A940DFJ2_9PROT</name>
<feature type="transmembrane region" description="Helical" evidence="4">
    <location>
        <begin position="244"/>
        <end position="263"/>
    </location>
</feature>
<evidence type="ECO:0000256" key="4">
    <source>
        <dbReference type="SAM" id="Phobius"/>
    </source>
</evidence>
<feature type="transmembrane region" description="Helical" evidence="4">
    <location>
        <begin position="284"/>
        <end position="304"/>
    </location>
</feature>
<evidence type="ECO:0000313" key="6">
    <source>
        <dbReference type="EMBL" id="MBO8407428.1"/>
    </source>
</evidence>
<dbReference type="Pfam" id="PF07690">
    <property type="entry name" value="MFS_1"/>
    <property type="match status" value="1"/>
</dbReference>
<dbReference type="AlphaFoldDB" id="A0A940DFJ2"/>
<evidence type="ECO:0000256" key="3">
    <source>
        <dbReference type="ARBA" id="ARBA00023136"/>
    </source>
</evidence>
<keyword evidence="2 4" id="KW-1133">Transmembrane helix</keyword>
<feature type="transmembrane region" description="Helical" evidence="4">
    <location>
        <begin position="310"/>
        <end position="336"/>
    </location>
</feature>
<sequence>MSMLSRETKTALWILKVAEFFHLFVPILPVIVLIYQNKGVGLGDFFMIQGIFRIVAFLFEIPSGYLADVFSRRKILILGALATFLSFSILLFGTGFWAVLLCESGLGVATALFSGTKEAYIYDLLKRDGAEKTYLRENGSVNTIGTAGTMVGTLIGGALFAISQNLVLAVNAMAALIMFLILFFIPEITEVKRKVAPESSPLRDCLKIVSMTARHPELPKLMLYSALYGTFATIVLWLMQPVMVAALVPVALFGVILGINNVARMLCYKFAYKSIERLGNNKTLWLSVIWIFAGFGAALGAIWAAGNMPIVYVLCVIMAIVPAVQALVKLVFNGFIHERTESHERGTVISIGSMIKSGVSGVIMILLKPILDSFGIVPTIILFFALAFVLVVMLNPILRAVNRR</sequence>
<proteinExistence type="predicted"/>
<feature type="transmembrane region" description="Helical" evidence="4">
    <location>
        <begin position="75"/>
        <end position="99"/>
    </location>
</feature>
<dbReference type="InterPro" id="IPR053160">
    <property type="entry name" value="MFS_DHA3_Transporter"/>
</dbReference>